<organism evidence="1 2">
    <name type="scientific">Nyssa sinensis</name>
    <dbReference type="NCBI Taxonomy" id="561372"/>
    <lineage>
        <taxon>Eukaryota</taxon>
        <taxon>Viridiplantae</taxon>
        <taxon>Streptophyta</taxon>
        <taxon>Embryophyta</taxon>
        <taxon>Tracheophyta</taxon>
        <taxon>Spermatophyta</taxon>
        <taxon>Magnoliopsida</taxon>
        <taxon>eudicotyledons</taxon>
        <taxon>Gunneridae</taxon>
        <taxon>Pentapetalae</taxon>
        <taxon>asterids</taxon>
        <taxon>Cornales</taxon>
        <taxon>Nyssaceae</taxon>
        <taxon>Nyssa</taxon>
    </lineage>
</organism>
<keyword evidence="2" id="KW-1185">Reference proteome</keyword>
<protein>
    <submittedName>
        <fullName evidence="1">Uncharacterized protein</fullName>
    </submittedName>
</protein>
<dbReference type="Proteomes" id="UP000325577">
    <property type="component" value="Linkage Group LG18"/>
</dbReference>
<dbReference type="EMBL" id="CM018041">
    <property type="protein sequence ID" value="KAA8533718.1"/>
    <property type="molecule type" value="Genomic_DNA"/>
</dbReference>
<gene>
    <name evidence="1" type="ORF">F0562_031235</name>
</gene>
<name>A0A5J5ATN9_9ASTE</name>
<proteinExistence type="predicted"/>
<sequence>MENTTCIGAEVQNPAQASLPLGLQLALSVQGPPINKPSFSRDRVRRAEKVFQTLEVQGCMDISDQLFIRETVQLWFQTL</sequence>
<reference evidence="1 2" key="1">
    <citation type="submission" date="2019-09" db="EMBL/GenBank/DDBJ databases">
        <title>A chromosome-level genome assembly of the Chinese tupelo Nyssa sinensis.</title>
        <authorList>
            <person name="Yang X."/>
            <person name="Kang M."/>
            <person name="Yang Y."/>
            <person name="Xiong H."/>
            <person name="Wang M."/>
            <person name="Zhang Z."/>
            <person name="Wang Z."/>
            <person name="Wu H."/>
            <person name="Ma T."/>
            <person name="Liu J."/>
            <person name="Xi Z."/>
        </authorList>
    </citation>
    <scope>NUCLEOTIDE SEQUENCE [LARGE SCALE GENOMIC DNA]</scope>
    <source>
        <strain evidence="1">J267</strain>
        <tissue evidence="1">Leaf</tissue>
    </source>
</reference>
<accession>A0A5J5ATN9</accession>
<dbReference type="AlphaFoldDB" id="A0A5J5ATN9"/>
<evidence type="ECO:0000313" key="2">
    <source>
        <dbReference type="Proteomes" id="UP000325577"/>
    </source>
</evidence>
<evidence type="ECO:0000313" key="1">
    <source>
        <dbReference type="EMBL" id="KAA8533718.1"/>
    </source>
</evidence>